<evidence type="ECO:0000313" key="7">
    <source>
        <dbReference type="EMBL" id="NJW53798.1"/>
    </source>
</evidence>
<dbReference type="InterPro" id="IPR004447">
    <property type="entry name" value="Peptidase_S41A"/>
</dbReference>
<evidence type="ECO:0000256" key="5">
    <source>
        <dbReference type="RuleBase" id="RU004404"/>
    </source>
</evidence>
<keyword evidence="4 5" id="KW-0720">Serine protease</keyword>
<proteinExistence type="inferred from homology"/>
<dbReference type="InterPro" id="IPR005151">
    <property type="entry name" value="Tail-specific_protease"/>
</dbReference>
<dbReference type="PROSITE" id="PS50106">
    <property type="entry name" value="PDZ"/>
    <property type="match status" value="1"/>
</dbReference>
<dbReference type="InterPro" id="IPR029045">
    <property type="entry name" value="ClpP/crotonase-like_dom_sf"/>
</dbReference>
<dbReference type="SMART" id="SM00245">
    <property type="entry name" value="TSPc"/>
    <property type="match status" value="1"/>
</dbReference>
<dbReference type="Gene3D" id="3.30.750.44">
    <property type="match status" value="1"/>
</dbReference>
<dbReference type="InterPro" id="IPR041489">
    <property type="entry name" value="PDZ_6"/>
</dbReference>
<dbReference type="Pfam" id="PF03572">
    <property type="entry name" value="Peptidase_S41"/>
    <property type="match status" value="1"/>
</dbReference>
<dbReference type="SMART" id="SM00228">
    <property type="entry name" value="PDZ"/>
    <property type="match status" value="1"/>
</dbReference>
<dbReference type="InterPro" id="IPR001478">
    <property type="entry name" value="PDZ"/>
</dbReference>
<dbReference type="RefSeq" id="WP_168138905.1">
    <property type="nucleotide sequence ID" value="NZ_JAAVJR010000008.1"/>
</dbReference>
<evidence type="ECO:0000256" key="1">
    <source>
        <dbReference type="ARBA" id="ARBA00009179"/>
    </source>
</evidence>
<dbReference type="Gene3D" id="2.30.42.10">
    <property type="match status" value="1"/>
</dbReference>
<protein>
    <submittedName>
        <fullName evidence="7">S41 family peptidase</fullName>
    </submittedName>
</protein>
<dbReference type="InterPro" id="IPR036034">
    <property type="entry name" value="PDZ_sf"/>
</dbReference>
<dbReference type="PANTHER" id="PTHR32060:SF30">
    <property type="entry name" value="CARBOXY-TERMINAL PROCESSING PROTEASE CTPA"/>
    <property type="match status" value="1"/>
</dbReference>
<dbReference type="SUPFAM" id="SSF50156">
    <property type="entry name" value="PDZ domain-like"/>
    <property type="match status" value="1"/>
</dbReference>
<organism evidence="7 8">
    <name type="scientific">Salinimicrobium oceani</name>
    <dbReference type="NCBI Taxonomy" id="2722702"/>
    <lineage>
        <taxon>Bacteria</taxon>
        <taxon>Pseudomonadati</taxon>
        <taxon>Bacteroidota</taxon>
        <taxon>Flavobacteriia</taxon>
        <taxon>Flavobacteriales</taxon>
        <taxon>Flavobacteriaceae</taxon>
        <taxon>Salinimicrobium</taxon>
    </lineage>
</organism>
<keyword evidence="8" id="KW-1185">Reference proteome</keyword>
<comment type="caution">
    <text evidence="7">The sequence shown here is derived from an EMBL/GenBank/DDBJ whole genome shotgun (WGS) entry which is preliminary data.</text>
</comment>
<evidence type="ECO:0000259" key="6">
    <source>
        <dbReference type="PROSITE" id="PS50106"/>
    </source>
</evidence>
<sequence>MKKTYSKIAFLAAIPVLFFTSLGFKSDFFEIAKQLEIFTTLFKELNMNYVDETNPAELMDTAINAMLEDLDPYTHYWNEQEVQAARIDNASEYTGIGATVGIKADKIVILEPYKDYPADKAGLKAGDEIIKIGNIEVANFEEDAGELLKGAPNTKVELSYKRRGELKTTTLTRGAVEIKAVPYYKLLEDKTAYIVLSQFNRNASAETIKALKELKSEGAEKVILDLRGNPGGLLSEAINVTNIFVPENELITSTKSAVEKYNQAFSTTRKPVDTEIPLVVLVNGRSASASEIVAGALQDLDRAVIIGARSFGKGLVQRPKELTYGTQLKVTISRYYTPSGRCIQALDYRERDKEGNARRIASKDYNEFKTRNGRNVYDGGGILPDIKLETSEFSDITNAILQENAIFDFATQYYYSHELKTPEAFDFTDEDYSNFLKYLETRNFEFKTSTEKAMEEVVTAAEEEGYQQELSGEIKNIQKRISDAKKQALITKKSEIRSLLSEEIIKRYFYKEGLYEYYVKKNPEIIKAKEILNDQQAYKKILKA</sequence>
<evidence type="ECO:0000256" key="2">
    <source>
        <dbReference type="ARBA" id="ARBA00022670"/>
    </source>
</evidence>
<keyword evidence="3 5" id="KW-0378">Hydrolase</keyword>
<dbReference type="CDD" id="cd07560">
    <property type="entry name" value="Peptidase_S41_CPP"/>
    <property type="match status" value="1"/>
</dbReference>
<feature type="domain" description="PDZ" evidence="6">
    <location>
        <begin position="81"/>
        <end position="153"/>
    </location>
</feature>
<evidence type="ECO:0000313" key="8">
    <source>
        <dbReference type="Proteomes" id="UP000703674"/>
    </source>
</evidence>
<dbReference type="Gene3D" id="3.90.226.10">
    <property type="entry name" value="2-enoyl-CoA Hydratase, Chain A, domain 1"/>
    <property type="match status" value="1"/>
</dbReference>
<dbReference type="PANTHER" id="PTHR32060">
    <property type="entry name" value="TAIL-SPECIFIC PROTEASE"/>
    <property type="match status" value="1"/>
</dbReference>
<accession>A0ABX1D4Y6</accession>
<gene>
    <name evidence="7" type="ORF">HC175_12805</name>
</gene>
<name>A0ABX1D4Y6_9FLAO</name>
<comment type="similarity">
    <text evidence="1 5">Belongs to the peptidase S41A family.</text>
</comment>
<evidence type="ECO:0000256" key="4">
    <source>
        <dbReference type="ARBA" id="ARBA00022825"/>
    </source>
</evidence>
<dbReference type="SUPFAM" id="SSF52096">
    <property type="entry name" value="ClpP/crotonase"/>
    <property type="match status" value="1"/>
</dbReference>
<dbReference type="EMBL" id="JAAVJR010000008">
    <property type="protein sequence ID" value="NJW53798.1"/>
    <property type="molecule type" value="Genomic_DNA"/>
</dbReference>
<dbReference type="CDD" id="cd06782">
    <property type="entry name" value="cpPDZ_CPP-like"/>
    <property type="match status" value="1"/>
</dbReference>
<dbReference type="Proteomes" id="UP000703674">
    <property type="component" value="Unassembled WGS sequence"/>
</dbReference>
<dbReference type="NCBIfam" id="TIGR00225">
    <property type="entry name" value="prc"/>
    <property type="match status" value="1"/>
</dbReference>
<keyword evidence="2 5" id="KW-0645">Protease</keyword>
<reference evidence="7 8" key="1">
    <citation type="submission" date="2020-03" db="EMBL/GenBank/DDBJ databases">
        <title>Salinimicrobium sp. nov, isolated from SCS.</title>
        <authorList>
            <person name="Cao W.R."/>
        </authorList>
    </citation>
    <scope>NUCLEOTIDE SEQUENCE [LARGE SCALE GENOMIC DNA]</scope>
    <source>
        <strain evidence="8">J15B91</strain>
    </source>
</reference>
<dbReference type="Pfam" id="PF17820">
    <property type="entry name" value="PDZ_6"/>
    <property type="match status" value="1"/>
</dbReference>
<evidence type="ECO:0000256" key="3">
    <source>
        <dbReference type="ARBA" id="ARBA00022801"/>
    </source>
</evidence>